<dbReference type="GO" id="GO:0009073">
    <property type="term" value="P:aromatic amino acid family biosynthetic process"/>
    <property type="evidence" value="ECO:0007669"/>
    <property type="project" value="UniProtKB-KW"/>
</dbReference>
<dbReference type="PIRSF" id="PIRSF000505">
    <property type="entry name" value="EPSPS"/>
    <property type="match status" value="1"/>
</dbReference>
<evidence type="ECO:0000256" key="7">
    <source>
        <dbReference type="ARBA" id="ARBA00044633"/>
    </source>
</evidence>
<dbReference type="EMBL" id="MSIE01000078">
    <property type="protein sequence ID" value="OLF10004.1"/>
    <property type="molecule type" value="Genomic_DNA"/>
</dbReference>
<dbReference type="FunFam" id="3.65.10.10:FF:000005">
    <property type="entry name" value="3-phosphoshikimate 1-carboxyvinyltransferase"/>
    <property type="match status" value="1"/>
</dbReference>
<evidence type="ECO:0000256" key="1">
    <source>
        <dbReference type="ARBA" id="ARBA00004811"/>
    </source>
</evidence>
<feature type="binding site" evidence="8">
    <location>
        <position position="17"/>
    </location>
    <ligand>
        <name>3-phosphoshikimate</name>
        <dbReference type="ChEBI" id="CHEBI:145989"/>
    </ligand>
</feature>
<feature type="binding site" evidence="8">
    <location>
        <position position="18"/>
    </location>
    <ligand>
        <name>3-phosphoshikimate</name>
        <dbReference type="ChEBI" id="CHEBI:145989"/>
    </ligand>
</feature>
<dbReference type="EC" id="2.5.1.19" evidence="8"/>
<comment type="catalytic activity">
    <reaction evidence="7">
        <text>3-phosphoshikimate + phosphoenolpyruvate = 5-O-(1-carboxyvinyl)-3-phosphoshikimate + phosphate</text>
        <dbReference type="Rhea" id="RHEA:21256"/>
        <dbReference type="ChEBI" id="CHEBI:43474"/>
        <dbReference type="ChEBI" id="CHEBI:57701"/>
        <dbReference type="ChEBI" id="CHEBI:58702"/>
        <dbReference type="ChEBI" id="CHEBI:145989"/>
        <dbReference type="EC" id="2.5.1.19"/>
    </reaction>
    <physiologicalReaction direction="left-to-right" evidence="7">
        <dbReference type="Rhea" id="RHEA:21257"/>
    </physiologicalReaction>
</comment>
<feature type="binding site" evidence="8">
    <location>
        <position position="299"/>
    </location>
    <ligand>
        <name>3-phosphoshikimate</name>
        <dbReference type="ChEBI" id="CHEBI:145989"/>
    </ligand>
</feature>
<protein>
    <recommendedName>
        <fullName evidence="8">3-phosphoshikimate 1-carboxyvinyltransferase</fullName>
        <ecNumber evidence="8">2.5.1.19</ecNumber>
    </recommendedName>
    <alternativeName>
        <fullName evidence="8">5-enolpyruvylshikimate-3-phosphate synthase</fullName>
        <shortName evidence="8">EPSP synthase</shortName>
        <shortName evidence="8">EPSPS</shortName>
    </alternativeName>
</protein>
<dbReference type="PROSITE" id="PS00104">
    <property type="entry name" value="EPSP_SYNTHASE_1"/>
    <property type="match status" value="1"/>
</dbReference>
<feature type="binding site" evidence="8">
    <location>
        <position position="159"/>
    </location>
    <ligand>
        <name>3-phosphoshikimate</name>
        <dbReference type="ChEBI" id="CHEBI:145989"/>
    </ligand>
</feature>
<keyword evidence="3 8" id="KW-0963">Cytoplasm</keyword>
<keyword evidence="5 8" id="KW-0808">Transferase</keyword>
<dbReference type="InterPro" id="IPR001986">
    <property type="entry name" value="Enolpyruvate_Tfrase_dom"/>
</dbReference>
<proteinExistence type="inferred from homology"/>
<feature type="binding site" evidence="8">
    <location>
        <position position="161"/>
    </location>
    <ligand>
        <name>3-phosphoshikimate</name>
        <dbReference type="ChEBI" id="CHEBI:145989"/>
    </ligand>
</feature>
<feature type="binding site" evidence="8">
    <location>
        <position position="161"/>
    </location>
    <ligand>
        <name>phosphoenolpyruvate</name>
        <dbReference type="ChEBI" id="CHEBI:58702"/>
    </ligand>
</feature>
<organism evidence="10 11">
    <name type="scientific">Actinophytocola xanthii</name>
    <dbReference type="NCBI Taxonomy" id="1912961"/>
    <lineage>
        <taxon>Bacteria</taxon>
        <taxon>Bacillati</taxon>
        <taxon>Actinomycetota</taxon>
        <taxon>Actinomycetes</taxon>
        <taxon>Pseudonocardiales</taxon>
        <taxon>Pseudonocardiaceae</taxon>
    </lineage>
</organism>
<sequence>MAGPVALAGAIRVPGDKSISHRALLFAGLAEGESTVRGLSRGDDVRRTRQALAEFGVRFTDEDGYLRVLGGLREEPSTVLDLGNSGTAMRLIAGVCAGQDMHTVLTGDRFLRARPMDRVAVPLRSMGATVDGRQGGRLAPLSIRGGNLSGIHYASPVASAQVKSAVMLAGLSAAGSTTVVEPVATRRHTEEMLALFGVDVEVDGTAVTVRRSTLTPAEVDVQGDPSQAAFWAVGALIAPDSRVRVDNLYSGHGRTGFVDVLRRMGGRLDFDRTTGTLEITSGPLTAVSIGAEDVPGIVDEIPVLAVAAAAAEGTTVISGAEELRVKESDRIKSTVAMLCAFGVHAEETPDGMVIEGTANRRGGEVHSHGDHRIAMAAAVSGLAATGPTVIHGWDAVATSYPGFADHVAELSGGAARLREVTS</sequence>
<dbReference type="GO" id="GO:0003866">
    <property type="term" value="F:3-phosphoshikimate 1-carboxyvinyltransferase activity"/>
    <property type="evidence" value="ECO:0007669"/>
    <property type="project" value="UniProtKB-UniRule"/>
</dbReference>
<evidence type="ECO:0000256" key="3">
    <source>
        <dbReference type="ARBA" id="ARBA00022490"/>
    </source>
</evidence>
<evidence type="ECO:0000256" key="2">
    <source>
        <dbReference type="ARBA" id="ARBA00009948"/>
    </source>
</evidence>
<feature type="binding site" evidence="8">
    <location>
        <position position="22"/>
    </location>
    <ligand>
        <name>3-phosphoshikimate</name>
        <dbReference type="ChEBI" id="CHEBI:145989"/>
    </ligand>
</feature>
<feature type="binding site" evidence="8">
    <location>
        <position position="114"/>
    </location>
    <ligand>
        <name>phosphoenolpyruvate</name>
        <dbReference type="ChEBI" id="CHEBI:58702"/>
    </ligand>
</feature>
<comment type="similarity">
    <text evidence="2 8">Belongs to the EPSP synthase family.</text>
</comment>
<comment type="subcellular location">
    <subcellularLocation>
        <location evidence="8">Cytoplasm</location>
    </subcellularLocation>
</comment>
<feature type="binding site" evidence="8">
    <location>
        <position position="86"/>
    </location>
    <ligand>
        <name>phosphoenolpyruvate</name>
        <dbReference type="ChEBI" id="CHEBI:58702"/>
    </ligand>
</feature>
<feature type="binding site" evidence="8">
    <location>
        <position position="17"/>
    </location>
    <ligand>
        <name>phosphoenolpyruvate</name>
        <dbReference type="ChEBI" id="CHEBI:58702"/>
    </ligand>
</feature>
<evidence type="ECO:0000256" key="8">
    <source>
        <dbReference type="HAMAP-Rule" id="MF_00210"/>
    </source>
</evidence>
<dbReference type="Gene3D" id="3.65.10.10">
    <property type="entry name" value="Enolpyruvate transferase domain"/>
    <property type="match status" value="2"/>
</dbReference>
<comment type="caution">
    <text evidence="8">Lacks conserved residue(s) required for the propagation of feature annotation.</text>
</comment>
<name>A0A1Q8C6L4_9PSEU</name>
<comment type="pathway">
    <text evidence="1 8">Metabolic intermediate biosynthesis; chorismate biosynthesis; chorismate from D-erythrose 4-phosphate and phosphoenolpyruvate: step 6/7.</text>
</comment>
<dbReference type="NCBIfam" id="TIGR01356">
    <property type="entry name" value="aroA"/>
    <property type="match status" value="1"/>
</dbReference>
<dbReference type="InterPro" id="IPR036968">
    <property type="entry name" value="Enolpyruvate_Tfrase_sf"/>
</dbReference>
<feature type="active site" description="Proton acceptor" evidence="8">
    <location>
        <position position="299"/>
    </location>
</feature>
<keyword evidence="11" id="KW-1185">Reference proteome</keyword>
<keyword evidence="6 8" id="KW-0057">Aromatic amino acid biosynthesis</keyword>
<dbReference type="STRING" id="1912961.BU204_32190"/>
<comment type="function">
    <text evidence="8">Catalyzes the transfer of the enolpyruvyl moiety of phosphoenolpyruvate (PEP) to the 5-hydroxyl of shikimate-3-phosphate (S3P) to produce enolpyruvyl shikimate-3-phosphate and inorganic phosphate.</text>
</comment>
<dbReference type="OrthoDB" id="9809920at2"/>
<evidence type="ECO:0000313" key="10">
    <source>
        <dbReference type="EMBL" id="OLF10004.1"/>
    </source>
</evidence>
<feature type="binding site" evidence="8">
    <location>
        <position position="330"/>
    </location>
    <ligand>
        <name>phosphoenolpyruvate</name>
        <dbReference type="ChEBI" id="CHEBI:58702"/>
    </ligand>
</feature>
<evidence type="ECO:0000256" key="4">
    <source>
        <dbReference type="ARBA" id="ARBA00022605"/>
    </source>
</evidence>
<dbReference type="GO" id="GO:0005737">
    <property type="term" value="C:cytoplasm"/>
    <property type="evidence" value="ECO:0007669"/>
    <property type="project" value="UniProtKB-SubCell"/>
</dbReference>
<feature type="domain" description="Enolpyruvate transferase" evidence="9">
    <location>
        <begin position="3"/>
        <end position="405"/>
    </location>
</feature>
<dbReference type="SUPFAM" id="SSF55205">
    <property type="entry name" value="EPT/RTPC-like"/>
    <property type="match status" value="1"/>
</dbReference>
<dbReference type="Pfam" id="PF00275">
    <property type="entry name" value="EPSP_synthase"/>
    <property type="match status" value="1"/>
</dbReference>
<gene>
    <name evidence="8" type="primary">aroA</name>
    <name evidence="10" type="ORF">BU204_32190</name>
</gene>
<dbReference type="GO" id="GO:0008652">
    <property type="term" value="P:amino acid biosynthetic process"/>
    <property type="evidence" value="ECO:0007669"/>
    <property type="project" value="UniProtKB-KW"/>
</dbReference>
<comment type="subunit">
    <text evidence="8">Monomer.</text>
</comment>
<dbReference type="PANTHER" id="PTHR21090:SF5">
    <property type="entry name" value="PENTAFUNCTIONAL AROM POLYPEPTIDE"/>
    <property type="match status" value="1"/>
</dbReference>
<evidence type="ECO:0000256" key="6">
    <source>
        <dbReference type="ARBA" id="ARBA00023141"/>
    </source>
</evidence>
<dbReference type="InterPro" id="IPR006264">
    <property type="entry name" value="EPSP_synthase"/>
</dbReference>
<accession>A0A1Q8C6L4</accession>
<dbReference type="PANTHER" id="PTHR21090">
    <property type="entry name" value="AROM/DEHYDROQUINATE SYNTHASE"/>
    <property type="match status" value="1"/>
</dbReference>
<dbReference type="InterPro" id="IPR023193">
    <property type="entry name" value="EPSP_synthase_CS"/>
</dbReference>
<keyword evidence="4 8" id="KW-0028">Amino-acid biosynthesis</keyword>
<evidence type="ECO:0000313" key="11">
    <source>
        <dbReference type="Proteomes" id="UP000185596"/>
    </source>
</evidence>
<dbReference type="GO" id="GO:0009423">
    <property type="term" value="P:chorismate biosynthetic process"/>
    <property type="evidence" value="ECO:0007669"/>
    <property type="project" value="UniProtKB-UniRule"/>
</dbReference>
<feature type="binding site" evidence="8">
    <location>
        <position position="326"/>
    </location>
    <ligand>
        <name>3-phosphoshikimate</name>
        <dbReference type="ChEBI" id="CHEBI:145989"/>
    </ligand>
</feature>
<dbReference type="PROSITE" id="PS00885">
    <property type="entry name" value="EPSP_SYNTHASE_2"/>
    <property type="match status" value="1"/>
</dbReference>
<dbReference type="AlphaFoldDB" id="A0A1Q8C6L4"/>
<feature type="binding site" evidence="8">
    <location>
        <position position="372"/>
    </location>
    <ligand>
        <name>phosphoenolpyruvate</name>
        <dbReference type="ChEBI" id="CHEBI:58702"/>
    </ligand>
</feature>
<evidence type="ECO:0000256" key="5">
    <source>
        <dbReference type="ARBA" id="ARBA00022679"/>
    </source>
</evidence>
<reference evidence="10 11" key="1">
    <citation type="submission" date="2016-12" db="EMBL/GenBank/DDBJ databases">
        <title>The draft genome sequence of Actinophytocola sp. 11-183.</title>
        <authorList>
            <person name="Wang W."/>
            <person name="Yuan L."/>
        </authorList>
    </citation>
    <scope>NUCLEOTIDE SEQUENCE [LARGE SCALE GENOMIC DNA]</scope>
    <source>
        <strain evidence="10 11">11-183</strain>
    </source>
</reference>
<dbReference type="UniPathway" id="UPA00053">
    <property type="reaction ID" value="UER00089"/>
</dbReference>
<evidence type="ECO:0000259" key="9">
    <source>
        <dbReference type="Pfam" id="PF00275"/>
    </source>
</evidence>
<dbReference type="InterPro" id="IPR013792">
    <property type="entry name" value="RNA3'P_cycl/enolpyr_Trfase_a/b"/>
</dbReference>
<dbReference type="CDD" id="cd01556">
    <property type="entry name" value="EPSP_synthase"/>
    <property type="match status" value="1"/>
</dbReference>
<dbReference type="Proteomes" id="UP000185596">
    <property type="component" value="Unassembled WGS sequence"/>
</dbReference>
<dbReference type="HAMAP" id="MF_00210">
    <property type="entry name" value="EPSP_synth"/>
    <property type="match status" value="1"/>
</dbReference>
<comment type="caution">
    <text evidence="10">The sequence shown here is derived from an EMBL/GenBank/DDBJ whole genome shotgun (WGS) entry which is preliminary data.</text>
</comment>